<dbReference type="OrthoDB" id="10473612at2759"/>
<evidence type="ECO:0000313" key="1">
    <source>
        <dbReference type="EMBL" id="POM69888.1"/>
    </source>
</evidence>
<dbReference type="AlphaFoldDB" id="A0A2P4XWG3"/>
<proteinExistence type="predicted"/>
<sequence length="116" mass="13104">MELLSKYVPNKQPWRDLVDTVIKEELILDLPLGLAEEGFERCDHKLFGSVRLAEVETVDSMRFDPSLEIEAPSDLYECSDNSITTRLLPEYSHLIALSATSGFIAYIPVYAGRKLV</sequence>
<keyword evidence="2" id="KW-1185">Reference proteome</keyword>
<gene>
    <name evidence="1" type="ORF">PHPALM_13791</name>
</gene>
<name>A0A2P4XWG3_9STRA</name>
<comment type="caution">
    <text evidence="1">The sequence shown here is derived from an EMBL/GenBank/DDBJ whole genome shotgun (WGS) entry which is preliminary data.</text>
</comment>
<accession>A0A2P4XWG3</accession>
<organism evidence="1 2">
    <name type="scientific">Phytophthora palmivora</name>
    <dbReference type="NCBI Taxonomy" id="4796"/>
    <lineage>
        <taxon>Eukaryota</taxon>
        <taxon>Sar</taxon>
        <taxon>Stramenopiles</taxon>
        <taxon>Oomycota</taxon>
        <taxon>Peronosporomycetes</taxon>
        <taxon>Peronosporales</taxon>
        <taxon>Peronosporaceae</taxon>
        <taxon>Phytophthora</taxon>
    </lineage>
</organism>
<reference evidence="1 2" key="1">
    <citation type="journal article" date="2017" name="Genome Biol. Evol.">
        <title>Phytophthora megakarya and P. palmivora, closely related causal agents of cacao black pod rot, underwent increases in genome sizes and gene numbers by different mechanisms.</title>
        <authorList>
            <person name="Ali S.S."/>
            <person name="Shao J."/>
            <person name="Lary D.J."/>
            <person name="Kronmiller B."/>
            <person name="Shen D."/>
            <person name="Strem M.D."/>
            <person name="Amoako-Attah I."/>
            <person name="Akrofi A.Y."/>
            <person name="Begoude B.A."/>
            <person name="Ten Hoopen G.M."/>
            <person name="Coulibaly K."/>
            <person name="Kebe B.I."/>
            <person name="Melnick R.L."/>
            <person name="Guiltinan M.J."/>
            <person name="Tyler B.M."/>
            <person name="Meinhardt L.W."/>
            <person name="Bailey B.A."/>
        </authorList>
    </citation>
    <scope>NUCLEOTIDE SEQUENCE [LARGE SCALE GENOMIC DNA]</scope>
    <source>
        <strain evidence="2">sbr112.9</strain>
    </source>
</reference>
<dbReference type="Proteomes" id="UP000237271">
    <property type="component" value="Unassembled WGS sequence"/>
</dbReference>
<protein>
    <submittedName>
        <fullName evidence="1">Uncharacterized protein</fullName>
    </submittedName>
</protein>
<evidence type="ECO:0000313" key="2">
    <source>
        <dbReference type="Proteomes" id="UP000237271"/>
    </source>
</evidence>
<dbReference type="EMBL" id="NCKW01007813">
    <property type="protein sequence ID" value="POM69888.1"/>
    <property type="molecule type" value="Genomic_DNA"/>
</dbReference>